<dbReference type="KEGG" id="phm:PSMK_31570"/>
<dbReference type="AlphaFoldDB" id="I0IJ78"/>
<keyword evidence="3" id="KW-1185">Reference proteome</keyword>
<dbReference type="Pfam" id="PF07963">
    <property type="entry name" value="N_methyl"/>
    <property type="match status" value="1"/>
</dbReference>
<sequence>MTRSSRASGAFTLIELLVVISIIALLIGILLPALGAARETARTAACLSNLRQVSIGTYAYATDSRSFVAPPSEDNTRKIGPQGFAGVYWWNRLDELDYVQATEGFDSGFMCPAGLKEVANTSLGGPKNWFDPPLSQTDEHGARYVAEFDIRNTQRQANNYGYNAYDGGFGDFNWGGKNIRSYFPAAIIPVSGRNHQASLDAVKDQTTLLLAFDGLMFFRADSNRLNRRHAGGSVMNASYVDGHASSVVAGAMPTDDDPSFPGYTAPKLANEGNDWDFRVIVKNPF</sequence>
<evidence type="ECO:0000313" key="3">
    <source>
        <dbReference type="Proteomes" id="UP000007881"/>
    </source>
</evidence>
<dbReference type="NCBIfam" id="TIGR02532">
    <property type="entry name" value="IV_pilin_GFxxxE"/>
    <property type="match status" value="1"/>
</dbReference>
<dbReference type="Proteomes" id="UP000007881">
    <property type="component" value="Chromosome"/>
</dbReference>
<dbReference type="EMBL" id="AP012338">
    <property type="protein sequence ID" value="BAM05316.1"/>
    <property type="molecule type" value="Genomic_DNA"/>
</dbReference>
<accession>I0IJ78</accession>
<dbReference type="SUPFAM" id="SSF54523">
    <property type="entry name" value="Pili subunits"/>
    <property type="match status" value="1"/>
</dbReference>
<proteinExistence type="predicted"/>
<dbReference type="eggNOG" id="COG2165">
    <property type="taxonomic scope" value="Bacteria"/>
</dbReference>
<protein>
    <recommendedName>
        <fullName evidence="4">Prepilin-type N-terminal cleavage/methylation domain-containing protein</fullName>
    </recommendedName>
</protein>
<dbReference type="PANTHER" id="PTHR30093">
    <property type="entry name" value="GENERAL SECRETION PATHWAY PROTEIN G"/>
    <property type="match status" value="1"/>
</dbReference>
<keyword evidence="1" id="KW-0472">Membrane</keyword>
<dbReference type="RefSeq" id="WP_014438520.1">
    <property type="nucleotide sequence ID" value="NC_017080.1"/>
</dbReference>
<evidence type="ECO:0000256" key="1">
    <source>
        <dbReference type="SAM" id="Phobius"/>
    </source>
</evidence>
<dbReference type="PANTHER" id="PTHR30093:SF2">
    <property type="entry name" value="TYPE II SECRETION SYSTEM PROTEIN H"/>
    <property type="match status" value="1"/>
</dbReference>
<dbReference type="STRING" id="1142394.PSMK_31570"/>
<dbReference type="InterPro" id="IPR012902">
    <property type="entry name" value="N_methyl_site"/>
</dbReference>
<keyword evidence="1" id="KW-1133">Transmembrane helix</keyword>
<evidence type="ECO:0000313" key="2">
    <source>
        <dbReference type="EMBL" id="BAM05316.1"/>
    </source>
</evidence>
<keyword evidence="1" id="KW-0812">Transmembrane</keyword>
<feature type="transmembrane region" description="Helical" evidence="1">
    <location>
        <begin position="12"/>
        <end position="34"/>
    </location>
</feature>
<reference evidence="2 3" key="1">
    <citation type="submission" date="2012-02" db="EMBL/GenBank/DDBJ databases">
        <title>Complete genome sequence of Phycisphaera mikurensis NBRC 102666.</title>
        <authorList>
            <person name="Ankai A."/>
            <person name="Hosoyama A."/>
            <person name="Terui Y."/>
            <person name="Sekine M."/>
            <person name="Fukai R."/>
            <person name="Kato Y."/>
            <person name="Nakamura S."/>
            <person name="Yamada-Narita S."/>
            <person name="Kawakoshi A."/>
            <person name="Fukunaga Y."/>
            <person name="Yamazaki S."/>
            <person name="Fujita N."/>
        </authorList>
    </citation>
    <scope>NUCLEOTIDE SEQUENCE [LARGE SCALE GENOMIC DNA]</scope>
    <source>
        <strain evidence="3">NBRC 102666 / KCTC 22515 / FYK2301M01</strain>
    </source>
</reference>
<dbReference type="Gene3D" id="3.30.700.10">
    <property type="entry name" value="Glycoprotein, Type 4 Pilin"/>
    <property type="match status" value="1"/>
</dbReference>
<gene>
    <name evidence="2" type="ordered locus">PSMK_31570</name>
</gene>
<evidence type="ECO:0008006" key="4">
    <source>
        <dbReference type="Google" id="ProtNLM"/>
    </source>
</evidence>
<name>I0IJ78_PHYMF</name>
<dbReference type="HOGENOM" id="CLU_041661_3_0_0"/>
<dbReference type="InterPro" id="IPR045584">
    <property type="entry name" value="Pilin-like"/>
</dbReference>
<organism evidence="2 3">
    <name type="scientific">Phycisphaera mikurensis (strain NBRC 102666 / KCTC 22515 / FYK2301M01)</name>
    <dbReference type="NCBI Taxonomy" id="1142394"/>
    <lineage>
        <taxon>Bacteria</taxon>
        <taxon>Pseudomonadati</taxon>
        <taxon>Planctomycetota</taxon>
        <taxon>Phycisphaerae</taxon>
        <taxon>Phycisphaerales</taxon>
        <taxon>Phycisphaeraceae</taxon>
        <taxon>Phycisphaera</taxon>
    </lineage>
</organism>